<proteinExistence type="predicted"/>
<evidence type="ECO:0000256" key="1">
    <source>
        <dbReference type="ARBA" id="ARBA00022801"/>
    </source>
</evidence>
<comment type="caution">
    <text evidence="3">The sequence shown here is derived from an EMBL/GenBank/DDBJ whole genome shotgun (WGS) entry which is preliminary data.</text>
</comment>
<dbReference type="InterPro" id="IPR050593">
    <property type="entry name" value="LovG"/>
</dbReference>
<dbReference type="GO" id="GO:0005634">
    <property type="term" value="C:nucleus"/>
    <property type="evidence" value="ECO:0007669"/>
    <property type="project" value="TreeGrafter"/>
</dbReference>
<dbReference type="PANTHER" id="PTHR48070">
    <property type="entry name" value="ESTERASE OVCA2"/>
    <property type="match status" value="1"/>
</dbReference>
<dbReference type="InterPro" id="IPR005645">
    <property type="entry name" value="FSH-like_dom"/>
</dbReference>
<dbReference type="GO" id="GO:0016787">
    <property type="term" value="F:hydrolase activity"/>
    <property type="evidence" value="ECO:0007669"/>
    <property type="project" value="UniProtKB-KW"/>
</dbReference>
<dbReference type="AlphaFoldDB" id="A0AAW1RC08"/>
<evidence type="ECO:0000313" key="4">
    <source>
        <dbReference type="Proteomes" id="UP001438707"/>
    </source>
</evidence>
<dbReference type="EMBL" id="JALJOS010000014">
    <property type="protein sequence ID" value="KAK9831229.1"/>
    <property type="molecule type" value="Genomic_DNA"/>
</dbReference>
<accession>A0AAW1RC08</accession>
<dbReference type="Gene3D" id="3.40.50.1820">
    <property type="entry name" value="alpha/beta hydrolase"/>
    <property type="match status" value="1"/>
</dbReference>
<feature type="domain" description="Serine hydrolase" evidence="2">
    <location>
        <begin position="11"/>
        <end position="222"/>
    </location>
</feature>
<dbReference type="PANTHER" id="PTHR48070:SF6">
    <property type="entry name" value="ESTERASE OVCA2"/>
    <property type="match status" value="1"/>
</dbReference>
<gene>
    <name evidence="3" type="ORF">WJX74_008406</name>
</gene>
<dbReference type="Proteomes" id="UP001438707">
    <property type="component" value="Unassembled WGS sequence"/>
</dbReference>
<reference evidence="3 4" key="1">
    <citation type="journal article" date="2024" name="Nat. Commun.">
        <title>Phylogenomics reveals the evolutionary origins of lichenization in chlorophyte algae.</title>
        <authorList>
            <person name="Puginier C."/>
            <person name="Libourel C."/>
            <person name="Otte J."/>
            <person name="Skaloud P."/>
            <person name="Haon M."/>
            <person name="Grisel S."/>
            <person name="Petersen M."/>
            <person name="Berrin J.G."/>
            <person name="Delaux P.M."/>
            <person name="Dal Grande F."/>
            <person name="Keller J."/>
        </authorList>
    </citation>
    <scope>NUCLEOTIDE SEQUENCE [LARGE SCALE GENOMIC DNA]</scope>
    <source>
        <strain evidence="3 4">SAG 2145</strain>
    </source>
</reference>
<protein>
    <recommendedName>
        <fullName evidence="2">Serine hydrolase domain-containing protein</fullName>
    </recommendedName>
</protein>
<keyword evidence="4" id="KW-1185">Reference proteome</keyword>
<dbReference type="InterPro" id="IPR029058">
    <property type="entry name" value="AB_hydrolase_fold"/>
</dbReference>
<evidence type="ECO:0000259" key="2">
    <source>
        <dbReference type="Pfam" id="PF03959"/>
    </source>
</evidence>
<sequence length="246" mass="27013">MAGPVSSQGAEKLRILCLHGYLQNAQTFSMKIGSVRRALKSRAEMIFIDAPHLVASSSAEDVSQLGGSPEESRGWFTWQDTEPGTRPSLAKQYLGWQESLNQLQQALVQHHPVHGLFGFSQGGTMTAMLLASLRELSKQGTLPHPDIQSCLQFAIMVSAFFPNDEEVASLLQQNQPTLPCLFVTGSGDAFVPPKRTQQLIDEGFRPQDIQVMEHSGGHHVPSCTGSFKQTVHLFVDNSRAQSSRNE</sequence>
<organism evidence="3 4">
    <name type="scientific">Apatococcus lobatus</name>
    <dbReference type="NCBI Taxonomy" id="904363"/>
    <lineage>
        <taxon>Eukaryota</taxon>
        <taxon>Viridiplantae</taxon>
        <taxon>Chlorophyta</taxon>
        <taxon>core chlorophytes</taxon>
        <taxon>Trebouxiophyceae</taxon>
        <taxon>Chlorellales</taxon>
        <taxon>Chlorellaceae</taxon>
        <taxon>Apatococcus</taxon>
    </lineage>
</organism>
<name>A0AAW1RC08_9CHLO</name>
<dbReference type="Pfam" id="PF03959">
    <property type="entry name" value="FSH1"/>
    <property type="match status" value="1"/>
</dbReference>
<keyword evidence="1" id="KW-0378">Hydrolase</keyword>
<dbReference type="GO" id="GO:0005737">
    <property type="term" value="C:cytoplasm"/>
    <property type="evidence" value="ECO:0007669"/>
    <property type="project" value="TreeGrafter"/>
</dbReference>
<dbReference type="SUPFAM" id="SSF53474">
    <property type="entry name" value="alpha/beta-Hydrolases"/>
    <property type="match status" value="1"/>
</dbReference>
<evidence type="ECO:0000313" key="3">
    <source>
        <dbReference type="EMBL" id="KAK9831229.1"/>
    </source>
</evidence>